<evidence type="ECO:0000313" key="2">
    <source>
        <dbReference type="Proteomes" id="UP001234989"/>
    </source>
</evidence>
<proteinExistence type="predicted"/>
<keyword evidence="2" id="KW-1185">Reference proteome</keyword>
<gene>
    <name evidence="1" type="ORF">MTR67_034856</name>
</gene>
<evidence type="ECO:0000313" key="1">
    <source>
        <dbReference type="EMBL" id="WMV41471.1"/>
    </source>
</evidence>
<organism evidence="1 2">
    <name type="scientific">Solanum verrucosum</name>
    <dbReference type="NCBI Taxonomy" id="315347"/>
    <lineage>
        <taxon>Eukaryota</taxon>
        <taxon>Viridiplantae</taxon>
        <taxon>Streptophyta</taxon>
        <taxon>Embryophyta</taxon>
        <taxon>Tracheophyta</taxon>
        <taxon>Spermatophyta</taxon>
        <taxon>Magnoliopsida</taxon>
        <taxon>eudicotyledons</taxon>
        <taxon>Gunneridae</taxon>
        <taxon>Pentapetalae</taxon>
        <taxon>asterids</taxon>
        <taxon>lamiids</taxon>
        <taxon>Solanales</taxon>
        <taxon>Solanaceae</taxon>
        <taxon>Solanoideae</taxon>
        <taxon>Solaneae</taxon>
        <taxon>Solanum</taxon>
    </lineage>
</organism>
<reference evidence="1" key="1">
    <citation type="submission" date="2023-08" db="EMBL/GenBank/DDBJ databases">
        <title>A de novo genome assembly of Solanum verrucosum Schlechtendal, a Mexican diploid species geographically isolated from the other diploid A-genome species in potato relatives.</title>
        <authorList>
            <person name="Hosaka K."/>
        </authorList>
    </citation>
    <scope>NUCLEOTIDE SEQUENCE</scope>
    <source>
        <tissue evidence="1">Young leaves</tissue>
    </source>
</reference>
<dbReference type="Proteomes" id="UP001234989">
    <property type="component" value="Chromosome 8"/>
</dbReference>
<protein>
    <submittedName>
        <fullName evidence="1">Uncharacterized protein</fullName>
    </submittedName>
</protein>
<name>A0AAF0U9A7_SOLVR</name>
<sequence length="87" mass="10207">QLFHRFFFCFFSSFDTRSKAFGLENVLIGSNDEDVIKRRPALQTKKEVNSYNHTVSGSYPLFGFFTFTTWWHLQGHLSLCICFSLLK</sequence>
<accession>A0AAF0U9A7</accession>
<dbReference type="AlphaFoldDB" id="A0AAF0U9A7"/>
<feature type="non-terminal residue" evidence="1">
    <location>
        <position position="1"/>
    </location>
</feature>
<dbReference type="EMBL" id="CP133619">
    <property type="protein sequence ID" value="WMV41471.1"/>
    <property type="molecule type" value="Genomic_DNA"/>
</dbReference>